<feature type="region of interest" description="Disordered" evidence="1">
    <location>
        <begin position="1"/>
        <end position="99"/>
    </location>
</feature>
<accession>A0A9P6CP78</accession>
<evidence type="ECO:0000256" key="1">
    <source>
        <dbReference type="SAM" id="MobiDB-lite"/>
    </source>
</evidence>
<name>A0A9P6CP78_9AGAR</name>
<feature type="compositionally biased region" description="Polar residues" evidence="1">
    <location>
        <begin position="165"/>
        <end position="180"/>
    </location>
</feature>
<comment type="caution">
    <text evidence="2">The sequence shown here is derived from an EMBL/GenBank/DDBJ whole genome shotgun (WGS) entry which is preliminary data.</text>
</comment>
<feature type="compositionally biased region" description="Basic and acidic residues" evidence="1">
    <location>
        <begin position="51"/>
        <end position="63"/>
    </location>
</feature>
<feature type="compositionally biased region" description="Low complexity" evidence="1">
    <location>
        <begin position="75"/>
        <end position="89"/>
    </location>
</feature>
<keyword evidence="3" id="KW-1185">Reference proteome</keyword>
<dbReference type="AlphaFoldDB" id="A0A9P6CP78"/>
<reference evidence="2" key="1">
    <citation type="submission" date="2020-11" db="EMBL/GenBank/DDBJ databases">
        <authorList>
            <consortium name="DOE Joint Genome Institute"/>
            <person name="Ahrendt S."/>
            <person name="Riley R."/>
            <person name="Andreopoulos W."/>
            <person name="Labutti K."/>
            <person name="Pangilinan J."/>
            <person name="Ruiz-Duenas F.J."/>
            <person name="Barrasa J.M."/>
            <person name="Sanchez-Garcia M."/>
            <person name="Camarero S."/>
            <person name="Miyauchi S."/>
            <person name="Serrano A."/>
            <person name="Linde D."/>
            <person name="Babiker R."/>
            <person name="Drula E."/>
            <person name="Ayuso-Fernandez I."/>
            <person name="Pacheco R."/>
            <person name="Padilla G."/>
            <person name="Ferreira P."/>
            <person name="Barriuso J."/>
            <person name="Kellner H."/>
            <person name="Castanera R."/>
            <person name="Alfaro M."/>
            <person name="Ramirez L."/>
            <person name="Pisabarro A.G."/>
            <person name="Kuo A."/>
            <person name="Tritt A."/>
            <person name="Lipzen A."/>
            <person name="He G."/>
            <person name="Yan M."/>
            <person name="Ng V."/>
            <person name="Cullen D."/>
            <person name="Martin F."/>
            <person name="Rosso M.-N."/>
            <person name="Henrissat B."/>
            <person name="Hibbett D."/>
            <person name="Martinez A.T."/>
            <person name="Grigoriev I.V."/>
        </authorList>
    </citation>
    <scope>NUCLEOTIDE SEQUENCE</scope>
    <source>
        <strain evidence="2">CBS 247.69</strain>
    </source>
</reference>
<organism evidence="2 3">
    <name type="scientific">Collybia nuda</name>
    <dbReference type="NCBI Taxonomy" id="64659"/>
    <lineage>
        <taxon>Eukaryota</taxon>
        <taxon>Fungi</taxon>
        <taxon>Dikarya</taxon>
        <taxon>Basidiomycota</taxon>
        <taxon>Agaricomycotina</taxon>
        <taxon>Agaricomycetes</taxon>
        <taxon>Agaricomycetidae</taxon>
        <taxon>Agaricales</taxon>
        <taxon>Tricholomatineae</taxon>
        <taxon>Clitocybaceae</taxon>
        <taxon>Collybia</taxon>
    </lineage>
</organism>
<dbReference type="EMBL" id="MU150235">
    <property type="protein sequence ID" value="KAF9467724.1"/>
    <property type="molecule type" value="Genomic_DNA"/>
</dbReference>
<evidence type="ECO:0000313" key="2">
    <source>
        <dbReference type="EMBL" id="KAF9467724.1"/>
    </source>
</evidence>
<dbReference type="Proteomes" id="UP000807353">
    <property type="component" value="Unassembled WGS sequence"/>
</dbReference>
<sequence length="180" mass="19922">MASQDIDTLLDSYQHGTPPQPFRRKSRTARMSTGGKPPRKKPVILEISSELTDKAPTDEESPSRRKPRPLPLTPPLSTRSKSKSITSSKRPIDEVTEPLFNSNDYVVKKPRIKDTTASKALEMAEKISFDNDTYRLFMEFMAHRASMKTPSTPVKHGNQGIPIMTTPSTVSSSGSFGDGT</sequence>
<evidence type="ECO:0000313" key="3">
    <source>
        <dbReference type="Proteomes" id="UP000807353"/>
    </source>
</evidence>
<gene>
    <name evidence="2" type="ORF">BDZ94DRAFT_1294668</name>
</gene>
<feature type="region of interest" description="Disordered" evidence="1">
    <location>
        <begin position="148"/>
        <end position="180"/>
    </location>
</feature>
<proteinExistence type="predicted"/>
<feature type="non-terminal residue" evidence="2">
    <location>
        <position position="180"/>
    </location>
</feature>
<protein>
    <submittedName>
        <fullName evidence="2">Uncharacterized protein</fullName>
    </submittedName>
</protein>